<reference evidence="1" key="1">
    <citation type="submission" date="2017-07" db="EMBL/GenBank/DDBJ databases">
        <title>Taro Niue Genome Assembly and Annotation.</title>
        <authorList>
            <person name="Atibalentja N."/>
            <person name="Keating K."/>
            <person name="Fields C.J."/>
        </authorList>
    </citation>
    <scope>NUCLEOTIDE SEQUENCE</scope>
    <source>
        <strain evidence="1">Niue_2</strain>
        <tissue evidence="1">Leaf</tissue>
    </source>
</reference>
<evidence type="ECO:0000313" key="1">
    <source>
        <dbReference type="EMBL" id="MQL72338.1"/>
    </source>
</evidence>
<evidence type="ECO:0000313" key="2">
    <source>
        <dbReference type="Proteomes" id="UP000652761"/>
    </source>
</evidence>
<dbReference type="EMBL" id="NMUH01000127">
    <property type="protein sequence ID" value="MQL72338.1"/>
    <property type="molecule type" value="Genomic_DNA"/>
</dbReference>
<organism evidence="1 2">
    <name type="scientific">Colocasia esculenta</name>
    <name type="common">Wild taro</name>
    <name type="synonym">Arum esculentum</name>
    <dbReference type="NCBI Taxonomy" id="4460"/>
    <lineage>
        <taxon>Eukaryota</taxon>
        <taxon>Viridiplantae</taxon>
        <taxon>Streptophyta</taxon>
        <taxon>Embryophyta</taxon>
        <taxon>Tracheophyta</taxon>
        <taxon>Spermatophyta</taxon>
        <taxon>Magnoliopsida</taxon>
        <taxon>Liliopsida</taxon>
        <taxon>Araceae</taxon>
        <taxon>Aroideae</taxon>
        <taxon>Colocasieae</taxon>
        <taxon>Colocasia</taxon>
    </lineage>
</organism>
<name>A0A843TKS8_COLES</name>
<feature type="non-terminal residue" evidence="1">
    <location>
        <position position="1"/>
    </location>
</feature>
<proteinExistence type="predicted"/>
<protein>
    <submittedName>
        <fullName evidence="1">Uncharacterized protein</fullName>
    </submittedName>
</protein>
<comment type="caution">
    <text evidence="1">The sequence shown here is derived from an EMBL/GenBank/DDBJ whole genome shotgun (WGS) entry which is preliminary data.</text>
</comment>
<accession>A0A843TKS8</accession>
<gene>
    <name evidence="1" type="ORF">Taro_004676</name>
</gene>
<dbReference type="AlphaFoldDB" id="A0A843TKS8"/>
<keyword evidence="2" id="KW-1185">Reference proteome</keyword>
<sequence>RASALVTLTERVAHEVGIALGAYCPCVGHVVYVNDVWCTWLVYYTHGVYVVFGYPRFFVSQAHVFVVLGVCPAGLRVRGYETERLFLCCVVRSRLDPFEVCPGVGTVVTAVVACGVPSGGTVLVMVGLTVGSACGDVVSDLYHQQLSRVSSVL</sequence>
<dbReference type="Proteomes" id="UP000652761">
    <property type="component" value="Unassembled WGS sequence"/>
</dbReference>